<dbReference type="Gene3D" id="3.10.580.10">
    <property type="entry name" value="CBS-domain"/>
    <property type="match status" value="1"/>
</dbReference>
<accession>B6FZE2</accession>
<sequence>MEGEGIMNVLFFLTPKTDVAYVSEDDSLRQVMEKMDYYKYSAVPILGEDGKYKGTITEGDLLWKIKQDGKFDIKEMEDISVMSIDRRVENITVNINKNIEELVLKLMDQNFIPVVDDDDVFIGIVKRRDIIEYFFNRDIKNHEVEKIEI</sequence>
<evidence type="ECO:0000259" key="3">
    <source>
        <dbReference type="PROSITE" id="PS51371"/>
    </source>
</evidence>
<keyword evidence="1 2" id="KW-0129">CBS domain</keyword>
<feature type="domain" description="CBS" evidence="3">
    <location>
        <begin position="76"/>
        <end position="144"/>
    </location>
</feature>
<dbReference type="AlphaFoldDB" id="B6FZE2"/>
<evidence type="ECO:0000313" key="4">
    <source>
        <dbReference type="EMBL" id="EEA85102.1"/>
    </source>
</evidence>
<dbReference type="InterPro" id="IPR046342">
    <property type="entry name" value="CBS_dom_sf"/>
</dbReference>
<evidence type="ECO:0000313" key="5">
    <source>
        <dbReference type="Proteomes" id="UP000003178"/>
    </source>
</evidence>
<dbReference type="PANTHER" id="PTHR43080:SF26">
    <property type="entry name" value="REGULATORY PROTEIN"/>
    <property type="match status" value="1"/>
</dbReference>
<feature type="domain" description="CBS" evidence="3">
    <location>
        <begin position="13"/>
        <end position="73"/>
    </location>
</feature>
<evidence type="ECO:0000256" key="1">
    <source>
        <dbReference type="ARBA" id="ARBA00023122"/>
    </source>
</evidence>
<comment type="caution">
    <text evidence="4">The sequence shown here is derived from an EMBL/GenBank/DDBJ whole genome shotgun (WGS) entry which is preliminary data.</text>
</comment>
<protein>
    <submittedName>
        <fullName evidence="4">CBS domain protein</fullName>
    </submittedName>
</protein>
<name>B6FZE2_PEPHT</name>
<proteinExistence type="predicted"/>
<dbReference type="PANTHER" id="PTHR43080">
    <property type="entry name" value="CBS DOMAIN-CONTAINING PROTEIN CBSX3, MITOCHONDRIAL"/>
    <property type="match status" value="1"/>
</dbReference>
<dbReference type="SUPFAM" id="SSF54631">
    <property type="entry name" value="CBS-domain pair"/>
    <property type="match status" value="1"/>
</dbReference>
<dbReference type="InterPro" id="IPR000644">
    <property type="entry name" value="CBS_dom"/>
</dbReference>
<dbReference type="eggNOG" id="COG0517">
    <property type="taxonomic scope" value="Bacteria"/>
</dbReference>
<reference evidence="4 5" key="2">
    <citation type="submission" date="2008-10" db="EMBL/GenBank/DDBJ databases">
        <title>Draft genome sequence of Clostridium hiranonis (DSM 13275).</title>
        <authorList>
            <person name="Sudarsanam P."/>
            <person name="Ley R."/>
            <person name="Guruge J."/>
            <person name="Turnbaugh P.J."/>
            <person name="Mahowald M."/>
            <person name="Liep D."/>
            <person name="Gordon J."/>
        </authorList>
    </citation>
    <scope>NUCLEOTIDE SEQUENCE [LARGE SCALE GENOMIC DNA]</scope>
    <source>
        <strain evidence="4 5">DSM 13275</strain>
    </source>
</reference>
<reference evidence="4 5" key="1">
    <citation type="submission" date="2008-09" db="EMBL/GenBank/DDBJ databases">
        <authorList>
            <person name="Fulton L."/>
            <person name="Clifton S."/>
            <person name="Fulton B."/>
            <person name="Xu J."/>
            <person name="Minx P."/>
            <person name="Pepin K.H."/>
            <person name="Johnson M."/>
            <person name="Thiruvilangam P."/>
            <person name="Bhonagiri V."/>
            <person name="Nash W.E."/>
            <person name="Mardis E.R."/>
            <person name="Wilson R.K."/>
        </authorList>
    </citation>
    <scope>NUCLEOTIDE SEQUENCE [LARGE SCALE GENOMIC DNA]</scope>
    <source>
        <strain evidence="4 5">DSM 13275</strain>
    </source>
</reference>
<dbReference type="Proteomes" id="UP000003178">
    <property type="component" value="Unassembled WGS sequence"/>
</dbReference>
<keyword evidence="5" id="KW-1185">Reference proteome</keyword>
<dbReference type="HOGENOM" id="CLU_117108_0_0_9"/>
<dbReference type="CDD" id="cd09834">
    <property type="entry name" value="CBS_pair_bac"/>
    <property type="match status" value="1"/>
</dbReference>
<gene>
    <name evidence="4" type="ORF">CLOHIR_01246</name>
</gene>
<dbReference type="SMART" id="SM00116">
    <property type="entry name" value="CBS"/>
    <property type="match status" value="2"/>
</dbReference>
<dbReference type="InterPro" id="IPR051257">
    <property type="entry name" value="Diverse_CBS-Domain"/>
</dbReference>
<dbReference type="PROSITE" id="PS51371">
    <property type="entry name" value="CBS"/>
    <property type="match status" value="2"/>
</dbReference>
<evidence type="ECO:0000256" key="2">
    <source>
        <dbReference type="PROSITE-ProRule" id="PRU00703"/>
    </source>
</evidence>
<organism evidence="4 5">
    <name type="scientific">Peptacetobacter hiranonis (strain DSM 13275 / JCM 10541 / KCTC 15199 / TO-931)</name>
    <name type="common">Clostridium hiranonis</name>
    <dbReference type="NCBI Taxonomy" id="500633"/>
    <lineage>
        <taxon>Bacteria</taxon>
        <taxon>Bacillati</taxon>
        <taxon>Bacillota</taxon>
        <taxon>Clostridia</taxon>
        <taxon>Peptostreptococcales</taxon>
        <taxon>Peptostreptococcaceae</taxon>
        <taxon>Peptacetobacter</taxon>
    </lineage>
</organism>
<dbReference type="Pfam" id="PF00571">
    <property type="entry name" value="CBS"/>
    <property type="match status" value="2"/>
</dbReference>
<dbReference type="EMBL" id="ABWP01000052">
    <property type="protein sequence ID" value="EEA85102.1"/>
    <property type="molecule type" value="Genomic_DNA"/>
</dbReference>